<gene>
    <name evidence="3" type="ORF">POCTA_138.1.T0310198</name>
</gene>
<evidence type="ECO:0000256" key="2">
    <source>
        <dbReference type="SAM" id="MobiDB-lite"/>
    </source>
</evidence>
<accession>A0A8S1TWR9</accession>
<comment type="caution">
    <text evidence="3">The sequence shown here is derived from an EMBL/GenBank/DDBJ whole genome shotgun (WGS) entry which is preliminary data.</text>
</comment>
<protein>
    <submittedName>
        <fullName evidence="3">Uncharacterized protein</fullName>
    </submittedName>
</protein>
<feature type="coiled-coil region" evidence="1">
    <location>
        <begin position="188"/>
        <end position="265"/>
    </location>
</feature>
<evidence type="ECO:0000256" key="1">
    <source>
        <dbReference type="SAM" id="Coils"/>
    </source>
</evidence>
<organism evidence="3 4">
    <name type="scientific">Paramecium octaurelia</name>
    <dbReference type="NCBI Taxonomy" id="43137"/>
    <lineage>
        <taxon>Eukaryota</taxon>
        <taxon>Sar</taxon>
        <taxon>Alveolata</taxon>
        <taxon>Ciliophora</taxon>
        <taxon>Intramacronucleata</taxon>
        <taxon>Oligohymenophorea</taxon>
        <taxon>Peniculida</taxon>
        <taxon>Parameciidae</taxon>
        <taxon>Paramecium</taxon>
    </lineage>
</organism>
<proteinExistence type="predicted"/>
<keyword evidence="1" id="KW-0175">Coiled coil</keyword>
<feature type="region of interest" description="Disordered" evidence="2">
    <location>
        <begin position="1"/>
        <end position="25"/>
    </location>
</feature>
<name>A0A8S1TWR9_PAROT</name>
<reference evidence="3" key="1">
    <citation type="submission" date="2021-01" db="EMBL/GenBank/DDBJ databases">
        <authorList>
            <consortium name="Genoscope - CEA"/>
            <person name="William W."/>
        </authorList>
    </citation>
    <scope>NUCLEOTIDE SEQUENCE</scope>
</reference>
<sequence length="295" mass="34657">MIKRQPPFPSPFQFQNDKTSRNDTSKQNFYLNVTARNSSISIKTDASVQIKIVDQDKQNLQNVVNKQKQRDSQVSFASQCNSNIINNQMKQSEVDSKLSKYFNSINQNQYYNDINNKINNSDLHISRTQSKVSLTNNQELKQSTIKGCNTLTTILKPKDIEDRQKNLTESNYAEAYYKQQLTDRDIQLKKIKEELSKCQNELQMEKENSKRIEKQLVQQRKESFSQCQIDLQIERQQIIRMKEQLSKLDGILNQKQIEIDQLQSKNHTFLQVIRNIEEIISLAYQKEVKIMVKQI</sequence>
<evidence type="ECO:0000313" key="3">
    <source>
        <dbReference type="EMBL" id="CAD8155917.1"/>
    </source>
</evidence>
<dbReference type="OrthoDB" id="313474at2759"/>
<evidence type="ECO:0000313" key="4">
    <source>
        <dbReference type="Proteomes" id="UP000683925"/>
    </source>
</evidence>
<dbReference type="AlphaFoldDB" id="A0A8S1TWR9"/>
<dbReference type="Proteomes" id="UP000683925">
    <property type="component" value="Unassembled WGS sequence"/>
</dbReference>
<keyword evidence="4" id="KW-1185">Reference proteome</keyword>
<feature type="compositionally biased region" description="Pro residues" evidence="2">
    <location>
        <begin position="1"/>
        <end position="10"/>
    </location>
</feature>
<dbReference type="EMBL" id="CAJJDP010000031">
    <property type="protein sequence ID" value="CAD8155917.1"/>
    <property type="molecule type" value="Genomic_DNA"/>
</dbReference>